<dbReference type="GO" id="GO:0012505">
    <property type="term" value="C:endomembrane system"/>
    <property type="evidence" value="ECO:0007669"/>
    <property type="project" value="UniProtKB-SubCell"/>
</dbReference>
<evidence type="ECO:0000313" key="6">
    <source>
        <dbReference type="EMBL" id="PZR52013.1"/>
    </source>
</evidence>
<comment type="caution">
    <text evidence="6">The sequence shown here is derived from an EMBL/GenBank/DDBJ whole genome shotgun (WGS) entry which is preliminary data.</text>
</comment>
<protein>
    <submittedName>
        <fullName evidence="6">Isoprenylcysteine carboxylmethyltransferase family protein</fullName>
    </submittedName>
</protein>
<dbReference type="GO" id="GO:0032259">
    <property type="term" value="P:methylation"/>
    <property type="evidence" value="ECO:0007669"/>
    <property type="project" value="UniProtKB-KW"/>
</dbReference>
<keyword evidence="6" id="KW-0489">Methyltransferase</keyword>
<keyword evidence="7" id="KW-1185">Reference proteome</keyword>
<evidence type="ECO:0000256" key="2">
    <source>
        <dbReference type="ARBA" id="ARBA00022692"/>
    </source>
</evidence>
<organism evidence="6 7">
    <name type="scientific">Xylanimonas oleitrophica</name>
    <dbReference type="NCBI Taxonomy" id="2607479"/>
    <lineage>
        <taxon>Bacteria</taxon>
        <taxon>Bacillati</taxon>
        <taxon>Actinomycetota</taxon>
        <taxon>Actinomycetes</taxon>
        <taxon>Micrococcales</taxon>
        <taxon>Promicromonosporaceae</taxon>
        <taxon>Xylanimonas</taxon>
    </lineage>
</organism>
<feature type="transmembrane region" description="Helical" evidence="5">
    <location>
        <begin position="6"/>
        <end position="24"/>
    </location>
</feature>
<feature type="transmembrane region" description="Helical" evidence="5">
    <location>
        <begin position="132"/>
        <end position="152"/>
    </location>
</feature>
<dbReference type="AlphaFoldDB" id="A0A2W5WMP9"/>
<keyword evidence="2 5" id="KW-0812">Transmembrane</keyword>
<evidence type="ECO:0000256" key="3">
    <source>
        <dbReference type="ARBA" id="ARBA00022989"/>
    </source>
</evidence>
<keyword evidence="6" id="KW-0808">Transferase</keyword>
<feature type="transmembrane region" description="Helical" evidence="5">
    <location>
        <begin position="33"/>
        <end position="53"/>
    </location>
</feature>
<comment type="subcellular location">
    <subcellularLocation>
        <location evidence="1">Endomembrane system</location>
        <topology evidence="1">Multi-pass membrane protein</topology>
    </subcellularLocation>
</comment>
<keyword evidence="4 5" id="KW-0472">Membrane</keyword>
<feature type="transmembrane region" description="Helical" evidence="5">
    <location>
        <begin position="164"/>
        <end position="187"/>
    </location>
</feature>
<evidence type="ECO:0000256" key="5">
    <source>
        <dbReference type="SAM" id="Phobius"/>
    </source>
</evidence>
<dbReference type="GO" id="GO:0008168">
    <property type="term" value="F:methyltransferase activity"/>
    <property type="evidence" value="ECO:0007669"/>
    <property type="project" value="UniProtKB-KW"/>
</dbReference>
<evidence type="ECO:0000313" key="7">
    <source>
        <dbReference type="Proteomes" id="UP000248783"/>
    </source>
</evidence>
<gene>
    <name evidence="6" type="ORF">DNL40_13405</name>
</gene>
<dbReference type="Gene3D" id="1.20.120.1630">
    <property type="match status" value="1"/>
</dbReference>
<keyword evidence="3 5" id="KW-1133">Transmembrane helix</keyword>
<evidence type="ECO:0000256" key="1">
    <source>
        <dbReference type="ARBA" id="ARBA00004127"/>
    </source>
</evidence>
<proteinExistence type="predicted"/>
<dbReference type="InterPro" id="IPR007318">
    <property type="entry name" value="Phopholipid_MeTrfase"/>
</dbReference>
<feature type="transmembrane region" description="Helical" evidence="5">
    <location>
        <begin position="95"/>
        <end position="112"/>
    </location>
</feature>
<dbReference type="Pfam" id="PF04191">
    <property type="entry name" value="PEMT"/>
    <property type="match status" value="1"/>
</dbReference>
<accession>A0A2W5WMP9</accession>
<evidence type="ECO:0000256" key="4">
    <source>
        <dbReference type="ARBA" id="ARBA00023136"/>
    </source>
</evidence>
<reference evidence="6 7" key="1">
    <citation type="submission" date="2018-06" db="EMBL/GenBank/DDBJ databases">
        <title>Whole genome sequencing of a novel hydrocarbon degrading bacterial strain, PW21 isolated from oil contaminated produced water sample.</title>
        <authorList>
            <person name="Nagkirti P."/>
            <person name="Shaikh A."/>
            <person name="Gowdaman V."/>
            <person name="Engineer A.E."/>
            <person name="Dagar S."/>
            <person name="Dhakephalkar P.K."/>
        </authorList>
    </citation>
    <scope>NUCLEOTIDE SEQUENCE [LARGE SCALE GENOMIC DNA]</scope>
    <source>
        <strain evidence="6 7">PW21</strain>
    </source>
</reference>
<feature type="transmembrane region" description="Helical" evidence="5">
    <location>
        <begin position="59"/>
        <end position="83"/>
    </location>
</feature>
<sequence length="429" mass="44941">MNDPALVRGVGLAVPLVLLVALCAHRRPTSREVAAMLTATAWAALALLPLNLAAPSLGWWAFDAVGAVWLGLPLDLWLAWALLWGAVPALALRHLSPLLVGALLVWVDLALMPLGEPVVLLGARWDGGRHWIVGEAVAVMVALVPALALARWTRSRRRTLLRGWAQAVAAGGLMLGLPVAVLVAASGTLPPRGVLGTGAQLALAAALPGLAAMRELAVVGRGTPLPFDPPSRLVTSGPYAYLRNPMQAAVAGTYVVAAGTLAEPCLLLGAVVTVVYSAGLADWHEDRALRGAFGEAWLGYRTAVRPWLPRWRPWPGRPRATVYVAGDCDLCSGVGAWLLARSPVALTVRPAAEHPEVLFRMTYEAPGVRTEGVAAFARAVEHAHLGWALAGWALSLPGVRHLAQLCADAFGAGPRPSCAGELSGVSPGR</sequence>
<dbReference type="EMBL" id="QKWH01000013">
    <property type="protein sequence ID" value="PZR52013.1"/>
    <property type="molecule type" value="Genomic_DNA"/>
</dbReference>
<dbReference type="Proteomes" id="UP000248783">
    <property type="component" value="Unassembled WGS sequence"/>
</dbReference>
<dbReference type="RefSeq" id="WP_111251773.1">
    <property type="nucleotide sequence ID" value="NZ_QKWH01000013.1"/>
</dbReference>
<name>A0A2W5WMP9_9MICO</name>